<proteinExistence type="predicted"/>
<organism evidence="2 3">
    <name type="scientific">Acinetobacter calcoaceticus</name>
    <dbReference type="NCBI Taxonomy" id="471"/>
    <lineage>
        <taxon>Bacteria</taxon>
        <taxon>Pseudomonadati</taxon>
        <taxon>Pseudomonadota</taxon>
        <taxon>Gammaproteobacteria</taxon>
        <taxon>Moraxellales</taxon>
        <taxon>Moraxellaceae</taxon>
        <taxon>Acinetobacter</taxon>
        <taxon>Acinetobacter calcoaceticus/baumannii complex</taxon>
    </lineage>
</organism>
<dbReference type="GO" id="GO:1990189">
    <property type="term" value="F:protein N-terminal-serine acetyltransferase activity"/>
    <property type="evidence" value="ECO:0007669"/>
    <property type="project" value="TreeGrafter"/>
</dbReference>
<name>A0A4R1XXY3_ACICA</name>
<dbReference type="PANTHER" id="PTHR43441:SF2">
    <property type="entry name" value="FAMILY ACETYLTRANSFERASE, PUTATIVE (AFU_ORTHOLOGUE AFUA_7G00850)-RELATED"/>
    <property type="match status" value="1"/>
</dbReference>
<dbReference type="GO" id="GO:0008999">
    <property type="term" value="F:protein-N-terminal-alanine acetyltransferase activity"/>
    <property type="evidence" value="ECO:0007669"/>
    <property type="project" value="TreeGrafter"/>
</dbReference>
<dbReference type="InterPro" id="IPR051908">
    <property type="entry name" value="Ribosomal_N-acetyltransferase"/>
</dbReference>
<keyword evidence="2" id="KW-0808">Transferase</keyword>
<evidence type="ECO:0000313" key="2">
    <source>
        <dbReference type="EMBL" id="TCM68041.1"/>
    </source>
</evidence>
<evidence type="ECO:0000259" key="1">
    <source>
        <dbReference type="PROSITE" id="PS51186"/>
    </source>
</evidence>
<keyword evidence="3" id="KW-1185">Reference proteome</keyword>
<dbReference type="EMBL" id="SLVJ01000006">
    <property type="protein sequence ID" value="TCM68041.1"/>
    <property type="molecule type" value="Genomic_DNA"/>
</dbReference>
<dbReference type="InterPro" id="IPR000182">
    <property type="entry name" value="GNAT_dom"/>
</dbReference>
<gene>
    <name evidence="2" type="ORF">EC844_10623</name>
</gene>
<feature type="domain" description="N-acetyltransferase" evidence="1">
    <location>
        <begin position="43"/>
        <end position="197"/>
    </location>
</feature>
<dbReference type="SUPFAM" id="SSF55729">
    <property type="entry name" value="Acyl-CoA N-acyltransferases (Nat)"/>
    <property type="match status" value="1"/>
</dbReference>
<accession>A0A4R1XXY3</accession>
<evidence type="ECO:0000313" key="3">
    <source>
        <dbReference type="Proteomes" id="UP000294963"/>
    </source>
</evidence>
<dbReference type="Pfam" id="PF00583">
    <property type="entry name" value="Acetyltransf_1"/>
    <property type="match status" value="1"/>
</dbReference>
<dbReference type="Proteomes" id="UP000294963">
    <property type="component" value="Unassembled WGS sequence"/>
</dbReference>
<dbReference type="OrthoDB" id="5295305at2"/>
<dbReference type="PANTHER" id="PTHR43441">
    <property type="entry name" value="RIBOSOMAL-PROTEIN-SERINE ACETYLTRANSFERASE"/>
    <property type="match status" value="1"/>
</dbReference>
<dbReference type="PROSITE" id="PS51186">
    <property type="entry name" value="GNAT"/>
    <property type="match status" value="1"/>
</dbReference>
<comment type="caution">
    <text evidence="2">The sequence shown here is derived from an EMBL/GenBank/DDBJ whole genome shotgun (WGS) entry which is preliminary data.</text>
</comment>
<protein>
    <submittedName>
        <fullName evidence="2">RimJ/RimL family protein N-acetyltransferase</fullName>
    </submittedName>
</protein>
<dbReference type="AlphaFoldDB" id="A0A4R1XXY3"/>
<reference evidence="2 3" key="1">
    <citation type="submission" date="2019-03" db="EMBL/GenBank/DDBJ databases">
        <title>Genomic analyses of the natural microbiome of Caenorhabditis elegans.</title>
        <authorList>
            <person name="Samuel B."/>
        </authorList>
    </citation>
    <scope>NUCLEOTIDE SEQUENCE [LARGE SCALE GENOMIC DNA]</scope>
    <source>
        <strain evidence="2 3">JUb89</strain>
    </source>
</reference>
<sequence length="245" mass="28318">MKSHLKTQLNEFDQSIGIAVLPHLRSEYQAQALNSAHVRLNHLTAATLQQQDIEQLWACVAAEPDLSCWTYLPYTGFSEQVQLAQKLKDNFNFAGSTHYLIEVNQRLVGWVALLNPRPDHRAIEIGNVYFSAQMKQSTASTACIYLLLKSCFDQGFRRVEWKCDALNQPSYRAALRYGFEYEGTFRQDRIAKGRNRNTAWFSILDEEWPQLQQAYASWLAPDNFDDKGQQKIRLNDFVALYRSNK</sequence>
<dbReference type="Gene3D" id="3.40.630.30">
    <property type="match status" value="1"/>
</dbReference>
<dbReference type="InterPro" id="IPR016181">
    <property type="entry name" value="Acyl_CoA_acyltransferase"/>
</dbReference>